<keyword evidence="6" id="KW-1185">Reference proteome</keyword>
<evidence type="ECO:0000256" key="3">
    <source>
        <dbReference type="ARBA" id="ARBA00022801"/>
    </source>
</evidence>
<reference evidence="6" key="1">
    <citation type="submission" date="2016-04" db="EMBL/GenBank/DDBJ databases">
        <authorList>
            <person name="Lyu Z."/>
            <person name="Lyu W."/>
        </authorList>
    </citation>
    <scope>NUCLEOTIDE SEQUENCE [LARGE SCALE GENOMIC DNA]</scope>
    <source>
        <strain evidence="6">C44</strain>
    </source>
</reference>
<evidence type="ECO:0000259" key="4">
    <source>
        <dbReference type="PROSITE" id="PS50830"/>
    </source>
</evidence>
<protein>
    <submittedName>
        <fullName evidence="5">Nuclease</fullName>
    </submittedName>
</protein>
<dbReference type="Gene3D" id="2.40.50.90">
    <property type="match status" value="1"/>
</dbReference>
<dbReference type="PANTHER" id="PTHR12302:SF3">
    <property type="entry name" value="SERINE_THREONINE-PROTEIN KINASE 31"/>
    <property type="match status" value="1"/>
</dbReference>
<dbReference type="InterPro" id="IPR016071">
    <property type="entry name" value="Staphylococal_nuclease_OB-fold"/>
</dbReference>
<dbReference type="GO" id="GO:0004519">
    <property type="term" value="F:endonuclease activity"/>
    <property type="evidence" value="ECO:0007669"/>
    <property type="project" value="UniProtKB-KW"/>
</dbReference>
<gene>
    <name evidence="5" type="ORF">A6K24_03950</name>
</gene>
<dbReference type="PROSITE" id="PS01284">
    <property type="entry name" value="TNASE_2"/>
    <property type="match status" value="1"/>
</dbReference>
<dbReference type="Proteomes" id="UP000078534">
    <property type="component" value="Unassembled WGS sequence"/>
</dbReference>
<dbReference type="PROSITE" id="PS50830">
    <property type="entry name" value="TNASE_3"/>
    <property type="match status" value="1"/>
</dbReference>
<name>A0A179SYH7_9BACI</name>
<dbReference type="GO" id="GO:0016787">
    <property type="term" value="F:hydrolase activity"/>
    <property type="evidence" value="ECO:0007669"/>
    <property type="project" value="UniProtKB-KW"/>
</dbReference>
<evidence type="ECO:0000313" key="5">
    <source>
        <dbReference type="EMBL" id="OAS86675.1"/>
    </source>
</evidence>
<keyword evidence="2" id="KW-0255">Endonuclease</keyword>
<proteinExistence type="predicted"/>
<evidence type="ECO:0000256" key="1">
    <source>
        <dbReference type="ARBA" id="ARBA00022722"/>
    </source>
</evidence>
<dbReference type="PANTHER" id="PTHR12302">
    <property type="entry name" value="EBNA2 BINDING PROTEIN P100"/>
    <property type="match status" value="1"/>
</dbReference>
<dbReference type="InterPro" id="IPR035437">
    <property type="entry name" value="SNase_OB-fold_sf"/>
</dbReference>
<feature type="domain" description="TNase-like" evidence="4">
    <location>
        <begin position="31"/>
        <end position="163"/>
    </location>
</feature>
<dbReference type="EMBL" id="LWSG01000012">
    <property type="protein sequence ID" value="OAS86675.1"/>
    <property type="molecule type" value="Genomic_DNA"/>
</dbReference>
<dbReference type="AlphaFoldDB" id="A0A179SYH7"/>
<dbReference type="PROSITE" id="PS51257">
    <property type="entry name" value="PROKAR_LIPOPROTEIN"/>
    <property type="match status" value="1"/>
</dbReference>
<dbReference type="GO" id="GO:0003676">
    <property type="term" value="F:nucleic acid binding"/>
    <property type="evidence" value="ECO:0007669"/>
    <property type="project" value="InterPro"/>
</dbReference>
<evidence type="ECO:0000313" key="6">
    <source>
        <dbReference type="Proteomes" id="UP000078534"/>
    </source>
</evidence>
<organism evidence="5 6">
    <name type="scientific">Metabacillus litoralis</name>
    <dbReference type="NCBI Taxonomy" id="152268"/>
    <lineage>
        <taxon>Bacteria</taxon>
        <taxon>Bacillati</taxon>
        <taxon>Bacillota</taxon>
        <taxon>Bacilli</taxon>
        <taxon>Bacillales</taxon>
        <taxon>Bacillaceae</taxon>
        <taxon>Metabacillus</taxon>
    </lineage>
</organism>
<dbReference type="SMART" id="SM00318">
    <property type="entry name" value="SNc"/>
    <property type="match status" value="1"/>
</dbReference>
<dbReference type="InterPro" id="IPR002071">
    <property type="entry name" value="Thermonucl_AS"/>
</dbReference>
<comment type="caution">
    <text evidence="5">The sequence shown here is derived from an EMBL/GenBank/DDBJ whole genome shotgun (WGS) entry which is preliminary data.</text>
</comment>
<keyword evidence="3" id="KW-0378">Hydrolase</keyword>
<sequence length="239" mass="26961">MKGKRKLKKWIVVVIILLLTSGCSLHQNDSRFIAAEVIRVVDGDTINVQINGEKETVRLLLIDTPETVHPTKPVQPFGPEASSFVKELLNGANVQLEMDIGERDKYGRLLAYVYIDDKMVNEMLLEKGLARLAYVFEPNTKYVDDFSTIQKQAQQQGIGIWSIENYATDQGFAENEIQVNRTDETVKATEGCTIKGNINYKGEKIYHTEESSSYKVTKPEEMFCSEAEAISAGYRAVKR</sequence>
<dbReference type="STRING" id="152268.A6K24_03950"/>
<dbReference type="PROSITE" id="PS01123">
    <property type="entry name" value="TNASE_1"/>
    <property type="match status" value="1"/>
</dbReference>
<evidence type="ECO:0000256" key="2">
    <source>
        <dbReference type="ARBA" id="ARBA00022759"/>
    </source>
</evidence>
<dbReference type="CDD" id="cd00175">
    <property type="entry name" value="SNc"/>
    <property type="match status" value="1"/>
</dbReference>
<keyword evidence="1" id="KW-0540">Nuclease</keyword>
<accession>A0A179SYH7</accession>
<dbReference type="SUPFAM" id="SSF50199">
    <property type="entry name" value="Staphylococcal nuclease"/>
    <property type="match status" value="1"/>
</dbReference>
<dbReference type="Pfam" id="PF00565">
    <property type="entry name" value="SNase"/>
    <property type="match status" value="1"/>
</dbReference>